<accession>A0ABR4H7Z3</accession>
<evidence type="ECO:0000256" key="2">
    <source>
        <dbReference type="ARBA" id="ARBA00022448"/>
    </source>
</evidence>
<name>A0ABR4H7Z3_9EURO</name>
<comment type="caution">
    <text evidence="7">The sequence shown here is derived from an EMBL/GenBank/DDBJ whole genome shotgun (WGS) entry which is preliminary data.</text>
</comment>
<organism evidence="7 8">
    <name type="scientific">Aspergillus cavernicola</name>
    <dbReference type="NCBI Taxonomy" id="176166"/>
    <lineage>
        <taxon>Eukaryota</taxon>
        <taxon>Fungi</taxon>
        <taxon>Dikarya</taxon>
        <taxon>Ascomycota</taxon>
        <taxon>Pezizomycotina</taxon>
        <taxon>Eurotiomycetes</taxon>
        <taxon>Eurotiomycetidae</taxon>
        <taxon>Eurotiales</taxon>
        <taxon>Aspergillaceae</taxon>
        <taxon>Aspergillus</taxon>
        <taxon>Aspergillus subgen. Nidulantes</taxon>
    </lineage>
</organism>
<dbReference type="PANTHER" id="PTHR43791:SF49">
    <property type="entry name" value="TRANSPORTER, PUTATIVE (AFU_ORTHOLOGUE AFUA_4G04250)-RELATED"/>
    <property type="match status" value="1"/>
</dbReference>
<feature type="transmembrane region" description="Helical" evidence="6">
    <location>
        <begin position="110"/>
        <end position="133"/>
    </location>
</feature>
<reference evidence="7 8" key="1">
    <citation type="submission" date="2024-07" db="EMBL/GenBank/DDBJ databases">
        <title>Section-level genome sequencing and comparative genomics of Aspergillus sections Usti and Cavernicolus.</title>
        <authorList>
            <consortium name="Lawrence Berkeley National Laboratory"/>
            <person name="Nybo J.L."/>
            <person name="Vesth T.C."/>
            <person name="Theobald S."/>
            <person name="Frisvad J.C."/>
            <person name="Larsen T.O."/>
            <person name="Kjaerboelling I."/>
            <person name="Rothschild-Mancinelli K."/>
            <person name="Lyhne E.K."/>
            <person name="Kogle M.E."/>
            <person name="Barry K."/>
            <person name="Clum A."/>
            <person name="Na H."/>
            <person name="Ledsgaard L."/>
            <person name="Lin J."/>
            <person name="Lipzen A."/>
            <person name="Kuo A."/>
            <person name="Riley R."/>
            <person name="Mondo S."/>
            <person name="LaButti K."/>
            <person name="Haridas S."/>
            <person name="Pangalinan J."/>
            <person name="Salamov A.A."/>
            <person name="Simmons B.A."/>
            <person name="Magnuson J.K."/>
            <person name="Chen J."/>
            <person name="Drula E."/>
            <person name="Henrissat B."/>
            <person name="Wiebenga A."/>
            <person name="Lubbers R.J."/>
            <person name="Gomes A.C."/>
            <person name="Makela M.R."/>
            <person name="Stajich J."/>
            <person name="Grigoriev I.V."/>
            <person name="Mortensen U.H."/>
            <person name="De vries R.P."/>
            <person name="Baker S.E."/>
            <person name="Andersen M.R."/>
        </authorList>
    </citation>
    <scope>NUCLEOTIDE SEQUENCE [LARGE SCALE GENOMIC DNA]</scope>
    <source>
        <strain evidence="7 8">CBS 600.67</strain>
    </source>
</reference>
<gene>
    <name evidence="7" type="ORF">BDW59DRAFT_167987</name>
</gene>
<dbReference type="SUPFAM" id="SSF103473">
    <property type="entry name" value="MFS general substrate transporter"/>
    <property type="match status" value="1"/>
</dbReference>
<feature type="transmembrane region" description="Helical" evidence="6">
    <location>
        <begin position="145"/>
        <end position="167"/>
    </location>
</feature>
<proteinExistence type="predicted"/>
<feature type="transmembrane region" description="Helical" evidence="6">
    <location>
        <begin position="83"/>
        <end position="103"/>
    </location>
</feature>
<evidence type="ECO:0000313" key="8">
    <source>
        <dbReference type="Proteomes" id="UP001610335"/>
    </source>
</evidence>
<evidence type="ECO:0000313" key="7">
    <source>
        <dbReference type="EMBL" id="KAL2811556.1"/>
    </source>
</evidence>
<keyword evidence="2" id="KW-0813">Transport</keyword>
<dbReference type="EMBL" id="JBFXLS010000237">
    <property type="protein sequence ID" value="KAL2811556.1"/>
    <property type="molecule type" value="Genomic_DNA"/>
</dbReference>
<evidence type="ECO:0000256" key="3">
    <source>
        <dbReference type="ARBA" id="ARBA00022692"/>
    </source>
</evidence>
<sequence length="196" mass="21041">MSSLAYFSPTIVKGLGYTSIEAQLMTVSPWAVGYVISMLLAWSADRFNARGLHVSLAGVLTGTGFLAGRLLLAGAYLPRYGCLIVASCGAFPSAAPLTAWVTCNAPSSRTLGLAAALNNSMVGLASILALWIWRAAEADRGYPTGNTVCAVAGFLTAALALILHFFYKRENRKAMGQTQRIWNIWWMITPAFSVDR</sequence>
<dbReference type="Proteomes" id="UP001610335">
    <property type="component" value="Unassembled WGS sequence"/>
</dbReference>
<evidence type="ECO:0008006" key="9">
    <source>
        <dbReference type="Google" id="ProtNLM"/>
    </source>
</evidence>
<feature type="transmembrane region" description="Helical" evidence="6">
    <location>
        <begin position="20"/>
        <end position="42"/>
    </location>
</feature>
<evidence type="ECO:0000256" key="5">
    <source>
        <dbReference type="ARBA" id="ARBA00023136"/>
    </source>
</evidence>
<keyword evidence="5 6" id="KW-0472">Membrane</keyword>
<evidence type="ECO:0000256" key="6">
    <source>
        <dbReference type="SAM" id="Phobius"/>
    </source>
</evidence>
<evidence type="ECO:0000256" key="4">
    <source>
        <dbReference type="ARBA" id="ARBA00022989"/>
    </source>
</evidence>
<evidence type="ECO:0000256" key="1">
    <source>
        <dbReference type="ARBA" id="ARBA00004141"/>
    </source>
</evidence>
<keyword evidence="8" id="KW-1185">Reference proteome</keyword>
<protein>
    <recommendedName>
        <fullName evidence="9">Major facilitator superfamily domain-containing protein</fullName>
    </recommendedName>
</protein>
<comment type="subcellular location">
    <subcellularLocation>
        <location evidence="1">Membrane</location>
        <topology evidence="1">Multi-pass membrane protein</topology>
    </subcellularLocation>
</comment>
<dbReference type="PANTHER" id="PTHR43791">
    <property type="entry name" value="PERMEASE-RELATED"/>
    <property type="match status" value="1"/>
</dbReference>
<keyword evidence="4 6" id="KW-1133">Transmembrane helix</keyword>
<feature type="transmembrane region" description="Helical" evidence="6">
    <location>
        <begin position="54"/>
        <end position="77"/>
    </location>
</feature>
<dbReference type="InterPro" id="IPR036259">
    <property type="entry name" value="MFS_trans_sf"/>
</dbReference>
<dbReference type="Gene3D" id="1.20.1250.20">
    <property type="entry name" value="MFS general substrate transporter like domains"/>
    <property type="match status" value="1"/>
</dbReference>
<keyword evidence="3 6" id="KW-0812">Transmembrane</keyword>